<evidence type="ECO:0000256" key="2">
    <source>
        <dbReference type="SAM" id="SignalP"/>
    </source>
</evidence>
<dbReference type="EMBL" id="AUYB01000118">
    <property type="protein sequence ID" value="KZN34402.1"/>
    <property type="molecule type" value="Genomic_DNA"/>
</dbReference>
<feature type="chain" id="PRO_5007881453" description="Glycine zipper domain-containing protein" evidence="2">
    <location>
        <begin position="25"/>
        <end position="235"/>
    </location>
</feature>
<feature type="coiled-coil region" evidence="1">
    <location>
        <begin position="97"/>
        <end position="234"/>
    </location>
</feature>
<keyword evidence="1" id="KW-0175">Coiled coil</keyword>
<protein>
    <recommendedName>
        <fullName evidence="3">Glycine zipper domain-containing protein</fullName>
    </recommendedName>
</protein>
<organism evidence="4 5">
    <name type="scientific">Pseudoalteromonas luteoviolacea DSM 6061</name>
    <dbReference type="NCBI Taxonomy" id="1365250"/>
    <lineage>
        <taxon>Bacteria</taxon>
        <taxon>Pseudomonadati</taxon>
        <taxon>Pseudomonadota</taxon>
        <taxon>Gammaproteobacteria</taxon>
        <taxon>Alteromonadales</taxon>
        <taxon>Pseudoalteromonadaceae</taxon>
        <taxon>Pseudoalteromonas</taxon>
    </lineage>
</organism>
<dbReference type="GeneID" id="57360027"/>
<reference evidence="4 5" key="1">
    <citation type="submission" date="2013-07" db="EMBL/GenBank/DDBJ databases">
        <title>Comparative Genomic and Metabolomic Analysis of Twelve Strains of Pseudoalteromonas luteoviolacea.</title>
        <authorList>
            <person name="Vynne N.G."/>
            <person name="Mansson M."/>
            <person name="Gram L."/>
        </authorList>
    </citation>
    <scope>NUCLEOTIDE SEQUENCE [LARGE SCALE GENOMIC DNA]</scope>
    <source>
        <strain evidence="4 5">DSM 6061</strain>
    </source>
</reference>
<sequence>MTPSTNVRNLFLSSALVLSLGACNSLPNLPGMNNNISPEAQQLDNQVDDFSQTVAEGALAGALTGALVGLAAGNSKEAVLVGAAVGAAGGAAYGYHIAGKKQEYADKESALNALRQELTDTNESLTAMVNTAQKLLAADKQRLNDLESQLAQNNQQQQQYNELVTQIQNDRKVIAKAIELTDKKYEQAMDNLANFEKQFDVQGQEELQAMLTKYNQQKEELAAIDKELIELVEKS</sequence>
<name>A0A166VY41_9GAMM</name>
<accession>A0A166VY41</accession>
<dbReference type="RefSeq" id="WP_063356119.1">
    <property type="nucleotide sequence ID" value="NZ_AQHB01000049.1"/>
</dbReference>
<dbReference type="AlphaFoldDB" id="A0A166VY41"/>
<evidence type="ECO:0000256" key="1">
    <source>
        <dbReference type="SAM" id="Coils"/>
    </source>
</evidence>
<dbReference type="PATRIC" id="fig|1365250.3.peg.3528"/>
<keyword evidence="2" id="KW-0732">Signal</keyword>
<dbReference type="InterPro" id="IPR039567">
    <property type="entry name" value="Gly-zipper"/>
</dbReference>
<gene>
    <name evidence="4" type="ORF">N475_19175</name>
</gene>
<feature type="domain" description="Glycine zipper" evidence="3">
    <location>
        <begin position="57"/>
        <end position="97"/>
    </location>
</feature>
<feature type="signal peptide" evidence="2">
    <location>
        <begin position="1"/>
        <end position="24"/>
    </location>
</feature>
<comment type="caution">
    <text evidence="4">The sequence shown here is derived from an EMBL/GenBank/DDBJ whole genome shotgun (WGS) entry which is preliminary data.</text>
</comment>
<dbReference type="Proteomes" id="UP000076643">
    <property type="component" value="Unassembled WGS sequence"/>
</dbReference>
<evidence type="ECO:0000313" key="5">
    <source>
        <dbReference type="Proteomes" id="UP000076643"/>
    </source>
</evidence>
<dbReference type="Pfam" id="PF13488">
    <property type="entry name" value="Gly-zipper_Omp"/>
    <property type="match status" value="1"/>
</dbReference>
<evidence type="ECO:0000313" key="4">
    <source>
        <dbReference type="EMBL" id="KZN34402.1"/>
    </source>
</evidence>
<evidence type="ECO:0000259" key="3">
    <source>
        <dbReference type="Pfam" id="PF13488"/>
    </source>
</evidence>
<keyword evidence="5" id="KW-1185">Reference proteome</keyword>
<proteinExistence type="predicted"/>